<gene>
    <name evidence="2" type="ordered locus">Bsel_0320</name>
</gene>
<keyword evidence="1" id="KW-0472">Membrane</keyword>
<evidence type="ECO:0000313" key="3">
    <source>
        <dbReference type="Proteomes" id="UP000000271"/>
    </source>
</evidence>
<dbReference type="Proteomes" id="UP000000271">
    <property type="component" value="Chromosome"/>
</dbReference>
<keyword evidence="1" id="KW-1133">Transmembrane helix</keyword>
<protein>
    <submittedName>
        <fullName evidence="2">Uncharacterized protein</fullName>
    </submittedName>
</protein>
<dbReference type="STRING" id="439292.Bsel_0320"/>
<evidence type="ECO:0000256" key="1">
    <source>
        <dbReference type="SAM" id="Phobius"/>
    </source>
</evidence>
<accession>D6XWL8</accession>
<dbReference type="EMBL" id="CP001791">
    <property type="protein sequence ID" value="ADH97860.1"/>
    <property type="molecule type" value="Genomic_DNA"/>
</dbReference>
<keyword evidence="3" id="KW-1185">Reference proteome</keyword>
<name>D6XWL8_BACIE</name>
<dbReference type="HOGENOM" id="CLU_902109_0_0_9"/>
<dbReference type="RefSeq" id="WP_013171289.1">
    <property type="nucleotide sequence ID" value="NC_014219.1"/>
</dbReference>
<dbReference type="AlphaFoldDB" id="D6XWL8"/>
<keyword evidence="1" id="KW-0812">Transmembrane</keyword>
<dbReference type="KEGG" id="bse:Bsel_0320"/>
<sequence>MKRDPVIEELKNKPKRRLSGVSRRGILHELKQEEARLDAKSTRRKGRWLPPGKGMTYAATVLLFPVIAVVMWLLLEGSSDMEETMFFQGEQVNITAPKEPDETALVFHFEQHEAGDVILDGSPDPDVARRIAANHEIDGIERFGRIEGAKYDFYGYYYVDDHRRLHLAGAVTIDSGAEDEQYLLEVFSIQIDESTLRAFHDGEENMMTMLNDARHGQSEQYYLFGLGFSPEANVADVTVEGFDELETLIADGQLIMFGFGDTLERHLDVVVDGAGLDMFIDRLETELCLEDGSCYERPFLRHPLLPDY</sequence>
<reference evidence="2" key="1">
    <citation type="submission" date="2009-10" db="EMBL/GenBank/DDBJ databases">
        <title>Complete sequence of Bacillus selenitireducens MLS10.</title>
        <authorList>
            <consortium name="US DOE Joint Genome Institute"/>
            <person name="Lucas S."/>
            <person name="Copeland A."/>
            <person name="Lapidus A."/>
            <person name="Glavina del Rio T."/>
            <person name="Dalin E."/>
            <person name="Tice H."/>
            <person name="Bruce D."/>
            <person name="Goodwin L."/>
            <person name="Pitluck S."/>
            <person name="Sims D."/>
            <person name="Brettin T."/>
            <person name="Detter J.C."/>
            <person name="Han C."/>
            <person name="Larimer F."/>
            <person name="Land M."/>
            <person name="Hauser L."/>
            <person name="Kyrpides N."/>
            <person name="Ovchinnikova G."/>
            <person name="Stolz J."/>
        </authorList>
    </citation>
    <scope>NUCLEOTIDE SEQUENCE [LARGE SCALE GENOMIC DNA]</scope>
    <source>
        <strain evidence="2">MLS10</strain>
    </source>
</reference>
<dbReference type="OrthoDB" id="9820523at2"/>
<organism evidence="2 3">
    <name type="scientific">Bacillus selenitireducens (strain ATCC 700615 / DSM 15326 / MLS10)</name>
    <dbReference type="NCBI Taxonomy" id="439292"/>
    <lineage>
        <taxon>Bacteria</taxon>
        <taxon>Bacillati</taxon>
        <taxon>Bacillota</taxon>
        <taxon>Bacilli</taxon>
        <taxon>Bacillales</taxon>
        <taxon>Bacillaceae</taxon>
        <taxon>Salisediminibacterium</taxon>
    </lineage>
</organism>
<proteinExistence type="predicted"/>
<evidence type="ECO:0000313" key="2">
    <source>
        <dbReference type="EMBL" id="ADH97860.1"/>
    </source>
</evidence>
<feature type="transmembrane region" description="Helical" evidence="1">
    <location>
        <begin position="54"/>
        <end position="75"/>
    </location>
</feature>